<dbReference type="GO" id="GO:0016757">
    <property type="term" value="F:glycosyltransferase activity"/>
    <property type="evidence" value="ECO:0007669"/>
    <property type="project" value="InterPro"/>
</dbReference>
<feature type="domain" description="Glycosyltransferase subfamily 4-like N-terminal" evidence="2">
    <location>
        <begin position="62"/>
        <end position="159"/>
    </location>
</feature>
<evidence type="ECO:0008006" key="7">
    <source>
        <dbReference type="Google" id="ProtNLM"/>
    </source>
</evidence>
<dbReference type="Pfam" id="PF00534">
    <property type="entry name" value="Glycos_transf_1"/>
    <property type="match status" value="1"/>
</dbReference>
<evidence type="ECO:0000313" key="3">
    <source>
        <dbReference type="EMBL" id="KKG81081.1"/>
    </source>
</evidence>
<evidence type="ECO:0000313" key="4">
    <source>
        <dbReference type="EMBL" id="KKG89656.1"/>
    </source>
</evidence>
<sequence length="364" mass="42068">MKILIYGNFLDYQVQLANELCKTESVMIIVSSYKYQHESLDNVNENIYLEFLGKDYSLYTHKNLFILNSFLKKIKNFDPDIVHIQIGGGVSLFNLPFILFLMKYPLITTFHDIKPHLGEYSRIRNFIPYLLRKYSNQIIVHGNRLKNQILTEYNISSKIVNSVPIGEHETEPFKMYEKPDLKEDNNLILFFGRIYEYKGLKYLIEAEPTITREIPNAKIIIAGTGEDFEKYQDMMVNKENFIVHNYRISYQEGAELFQRSSVIVLPYIEGSQSGVIPTAYSFKKPVVVTDVGSIPEIVDDGVTGLIVPARNSDELAKAIIKILNDNTLRKNMGERAYIKLKTDLSWDNIAKKTIEIYKRAMTSN</sequence>
<dbReference type="PANTHER" id="PTHR12526:SF572">
    <property type="entry name" value="BLL5144 PROTEIN"/>
    <property type="match status" value="1"/>
</dbReference>
<dbReference type="PATRIC" id="fig|2209.72.peg.2121"/>
<evidence type="ECO:0000259" key="2">
    <source>
        <dbReference type="Pfam" id="PF13439"/>
    </source>
</evidence>
<gene>
    <name evidence="3" type="ORF">DU55_09865</name>
    <name evidence="4" type="ORF">DU69_07575</name>
</gene>
<dbReference type="InterPro" id="IPR001296">
    <property type="entry name" value="Glyco_trans_1"/>
</dbReference>
<dbReference type="Proteomes" id="UP000034817">
    <property type="component" value="Unassembled WGS sequence"/>
</dbReference>
<dbReference type="Proteomes" id="UP000034657">
    <property type="component" value="Unassembled WGS sequence"/>
</dbReference>
<feature type="domain" description="Glycosyl transferase family 1" evidence="1">
    <location>
        <begin position="177"/>
        <end position="337"/>
    </location>
</feature>
<dbReference type="Pfam" id="PF13439">
    <property type="entry name" value="Glyco_transf_4"/>
    <property type="match status" value="1"/>
</dbReference>
<reference evidence="5 6" key="1">
    <citation type="journal article" date="2015" name="ISME J.">
        <title>Genomic and phenotypic differentiation among Methanosarcina mazei populations from Columbia River sediment.</title>
        <authorList>
            <person name="Youngblut N.D."/>
            <person name="Wirth J.S."/>
            <person name="Henriksen J.R."/>
            <person name="Smith M."/>
            <person name="Simon H."/>
            <person name="Metcalf W.W."/>
            <person name="Whitaker R.J."/>
        </authorList>
    </citation>
    <scope>NUCLEOTIDE SEQUENCE [LARGE SCALE GENOMIC DNA]</scope>
    <source>
        <strain evidence="3 6">3.H.A.2.4</strain>
        <strain evidence="4 5">3.H.M.1A.1</strain>
    </source>
</reference>
<organism evidence="4 5">
    <name type="scientific">Methanosarcina mazei</name>
    <name type="common">Methanosarcina frisia</name>
    <dbReference type="NCBI Taxonomy" id="2209"/>
    <lineage>
        <taxon>Archaea</taxon>
        <taxon>Methanobacteriati</taxon>
        <taxon>Methanobacteriota</taxon>
        <taxon>Stenosarchaea group</taxon>
        <taxon>Methanomicrobia</taxon>
        <taxon>Methanosarcinales</taxon>
        <taxon>Methanosarcinaceae</taxon>
        <taxon>Methanosarcina</taxon>
    </lineage>
</organism>
<proteinExistence type="predicted"/>
<evidence type="ECO:0000313" key="6">
    <source>
        <dbReference type="Proteomes" id="UP000034817"/>
    </source>
</evidence>
<dbReference type="RefSeq" id="WP_052735103.1">
    <property type="nucleotide sequence ID" value="NZ_JJPP01000050.1"/>
</dbReference>
<dbReference type="EMBL" id="JJPP01000050">
    <property type="protein sequence ID" value="KKG81081.1"/>
    <property type="molecule type" value="Genomic_DNA"/>
</dbReference>
<dbReference type="CDD" id="cd03801">
    <property type="entry name" value="GT4_PimA-like"/>
    <property type="match status" value="1"/>
</dbReference>
<protein>
    <recommendedName>
        <fullName evidence="7">Glycosyltransferase</fullName>
    </recommendedName>
</protein>
<evidence type="ECO:0000259" key="1">
    <source>
        <dbReference type="Pfam" id="PF00534"/>
    </source>
</evidence>
<dbReference type="SUPFAM" id="SSF53756">
    <property type="entry name" value="UDP-Glycosyltransferase/glycogen phosphorylase"/>
    <property type="match status" value="1"/>
</dbReference>
<evidence type="ECO:0000313" key="5">
    <source>
        <dbReference type="Proteomes" id="UP000034657"/>
    </source>
</evidence>
<dbReference type="PANTHER" id="PTHR12526">
    <property type="entry name" value="GLYCOSYLTRANSFERASE"/>
    <property type="match status" value="1"/>
</dbReference>
<dbReference type="InterPro" id="IPR028098">
    <property type="entry name" value="Glyco_trans_4-like_N"/>
</dbReference>
<dbReference type="AlphaFoldDB" id="A0A0F8IKJ1"/>
<name>A0A0F8IKJ1_METMZ</name>
<comment type="caution">
    <text evidence="4">The sequence shown here is derived from an EMBL/GenBank/DDBJ whole genome shotgun (WGS) entry which is preliminary data.</text>
</comment>
<dbReference type="Gene3D" id="3.40.50.2000">
    <property type="entry name" value="Glycogen Phosphorylase B"/>
    <property type="match status" value="2"/>
</dbReference>
<dbReference type="EMBL" id="JJPT01000114">
    <property type="protein sequence ID" value="KKG89656.1"/>
    <property type="molecule type" value="Genomic_DNA"/>
</dbReference>
<accession>A0A0F8IKJ1</accession>